<comment type="caution">
    <text evidence="1">The sequence shown here is derived from an EMBL/GenBank/DDBJ whole genome shotgun (WGS) entry which is preliminary data.</text>
</comment>
<dbReference type="Pfam" id="PF02661">
    <property type="entry name" value="Fic"/>
    <property type="match status" value="1"/>
</dbReference>
<dbReference type="EMBL" id="BDEC01000147">
    <property type="protein sequence ID" value="GBD69188.1"/>
    <property type="molecule type" value="Genomic_DNA"/>
</dbReference>
<sequence length="259" mass="30633">MYGKCSQDYVKDVLIRFAYHSTGIEGNTLSLNDTRMILQYGGLPSESGHSLYEVYEVENHCQTFDYIFQEAKEQQPFSPLLVRNIHRLLTDHILADSEQYKSVQNYILGTDFQTTEPFEVPAKMQEWYDNLNQSFQQARTFDEKLTALIKSHIEFERIHPFSDGNGRTGRMLINYGLILEQAPLLVIERNYRDQYIQFETNQDVKGLVNYAKEKLTNEQERMDNFYQTAKKQRQFEKEQWEKIDNGETELPKDFFENDN</sequence>
<accession>A0A2H6D2X1</accession>
<reference evidence="1 2" key="1">
    <citation type="submission" date="2016-05" db="EMBL/GenBank/DDBJ databases">
        <title>Whole genome sequencing of Tetragenococcus halophilus subsp. halophilus NISL 7118.</title>
        <authorList>
            <person name="Shiwa Y."/>
            <person name="Nishimura I."/>
            <person name="Yoshikawa H."/>
            <person name="Koyama Y."/>
            <person name="Oguma T."/>
        </authorList>
    </citation>
    <scope>NUCLEOTIDE SEQUENCE [LARGE SCALE GENOMIC DNA]</scope>
    <source>
        <strain evidence="1 2">NISL 7118</strain>
    </source>
</reference>
<dbReference type="Gene3D" id="1.10.3290.10">
    <property type="entry name" value="Fido-like domain"/>
    <property type="match status" value="1"/>
</dbReference>
<dbReference type="InterPro" id="IPR003812">
    <property type="entry name" value="Fido"/>
</dbReference>
<dbReference type="InterPro" id="IPR040198">
    <property type="entry name" value="Fido_containing"/>
</dbReference>
<gene>
    <name evidence="1" type="ORF">TEHN7118_1994</name>
</gene>
<dbReference type="PANTHER" id="PTHR13504:SF38">
    <property type="entry name" value="FIDO DOMAIN-CONTAINING PROTEIN"/>
    <property type="match status" value="1"/>
</dbReference>
<dbReference type="RefSeq" id="WP_014123814.1">
    <property type="nucleotide sequence ID" value="NZ_BDEC01000147.1"/>
</dbReference>
<dbReference type="Proteomes" id="UP000236214">
    <property type="component" value="Unassembled WGS sequence"/>
</dbReference>
<evidence type="ECO:0000313" key="2">
    <source>
        <dbReference type="Proteomes" id="UP000236214"/>
    </source>
</evidence>
<keyword evidence="2" id="KW-1185">Reference proteome</keyword>
<dbReference type="PROSITE" id="PS51459">
    <property type="entry name" value="FIDO"/>
    <property type="match status" value="1"/>
</dbReference>
<dbReference type="SUPFAM" id="SSF140931">
    <property type="entry name" value="Fic-like"/>
    <property type="match status" value="1"/>
</dbReference>
<protein>
    <submittedName>
        <fullName evidence="1">Uncharacterized protein</fullName>
    </submittedName>
</protein>
<dbReference type="InterPro" id="IPR036597">
    <property type="entry name" value="Fido-like_dom_sf"/>
</dbReference>
<dbReference type="AlphaFoldDB" id="A0A2H6D2X1"/>
<dbReference type="PANTHER" id="PTHR13504">
    <property type="entry name" value="FIDO DOMAIN-CONTAINING PROTEIN DDB_G0283145"/>
    <property type="match status" value="1"/>
</dbReference>
<organism evidence="1 2">
    <name type="scientific">Tetragenococcus halophilus subsp. halophilus</name>
    <dbReference type="NCBI Taxonomy" id="1513897"/>
    <lineage>
        <taxon>Bacteria</taxon>
        <taxon>Bacillati</taxon>
        <taxon>Bacillota</taxon>
        <taxon>Bacilli</taxon>
        <taxon>Lactobacillales</taxon>
        <taxon>Enterococcaceae</taxon>
        <taxon>Tetragenococcus</taxon>
    </lineage>
</organism>
<proteinExistence type="predicted"/>
<evidence type="ECO:0000313" key="1">
    <source>
        <dbReference type="EMBL" id="GBD69188.1"/>
    </source>
</evidence>
<name>A0A2H6D2X1_TETHA</name>